<reference evidence="3" key="1">
    <citation type="submission" date="2017-03" db="EMBL/GenBank/DDBJ databases">
        <title>Phytopthora megakarya and P. palmivora, two closely related causual agents of cacao black pod achieved similar genome size and gene model numbers by different mechanisms.</title>
        <authorList>
            <person name="Ali S."/>
            <person name="Shao J."/>
            <person name="Larry D.J."/>
            <person name="Kronmiller B."/>
            <person name="Shen D."/>
            <person name="Strem M.D."/>
            <person name="Melnick R.L."/>
            <person name="Guiltinan M.J."/>
            <person name="Tyler B.M."/>
            <person name="Meinhardt L.W."/>
            <person name="Bailey B.A."/>
        </authorList>
    </citation>
    <scope>NUCLEOTIDE SEQUENCE [LARGE SCALE GENOMIC DNA]</scope>
    <source>
        <strain evidence="3">zdho120</strain>
    </source>
</reference>
<sequence length="87" mass="9785">MKAPESDDDGNQDGSDRSDEDLKYLYHRKELHDFVLRDPVMRIVKLKLKRIADPKDPVTAQAAVTNKLDAATVLVRLLKEGGMIPDP</sequence>
<comment type="caution">
    <text evidence="2">The sequence shown here is derived from an EMBL/GenBank/DDBJ whole genome shotgun (WGS) entry which is preliminary data.</text>
</comment>
<keyword evidence="3" id="KW-1185">Reference proteome</keyword>
<evidence type="ECO:0000313" key="2">
    <source>
        <dbReference type="EMBL" id="OWZ13912.1"/>
    </source>
</evidence>
<evidence type="ECO:0000256" key="1">
    <source>
        <dbReference type="SAM" id="MobiDB-lite"/>
    </source>
</evidence>
<dbReference type="AlphaFoldDB" id="A0A225W8L1"/>
<dbReference type="Proteomes" id="UP000198211">
    <property type="component" value="Unassembled WGS sequence"/>
</dbReference>
<dbReference type="EMBL" id="NBNE01001466">
    <property type="protein sequence ID" value="OWZ13912.1"/>
    <property type="molecule type" value="Genomic_DNA"/>
</dbReference>
<feature type="compositionally biased region" description="Acidic residues" evidence="1">
    <location>
        <begin position="1"/>
        <end position="11"/>
    </location>
</feature>
<organism evidence="2 3">
    <name type="scientific">Phytophthora megakarya</name>
    <dbReference type="NCBI Taxonomy" id="4795"/>
    <lineage>
        <taxon>Eukaryota</taxon>
        <taxon>Sar</taxon>
        <taxon>Stramenopiles</taxon>
        <taxon>Oomycota</taxon>
        <taxon>Peronosporomycetes</taxon>
        <taxon>Peronosporales</taxon>
        <taxon>Peronosporaceae</taxon>
        <taxon>Phytophthora</taxon>
    </lineage>
</organism>
<feature type="region of interest" description="Disordered" evidence="1">
    <location>
        <begin position="1"/>
        <end position="21"/>
    </location>
</feature>
<name>A0A225W8L1_9STRA</name>
<dbReference type="OrthoDB" id="126157at2759"/>
<protein>
    <submittedName>
        <fullName evidence="2">Uncharacterized protein</fullName>
    </submittedName>
</protein>
<accession>A0A225W8L1</accession>
<proteinExistence type="predicted"/>
<gene>
    <name evidence="2" type="ORF">PHMEG_00012693</name>
</gene>
<evidence type="ECO:0000313" key="3">
    <source>
        <dbReference type="Proteomes" id="UP000198211"/>
    </source>
</evidence>